<dbReference type="PANTHER" id="PTHR33540:SF2">
    <property type="entry name" value="TRNA THREONYLCARBAMOYLADENOSINE BIOSYNTHESIS PROTEIN TSAE"/>
    <property type="match status" value="1"/>
</dbReference>
<dbReference type="Gene3D" id="3.40.50.300">
    <property type="entry name" value="P-loop containing nucleotide triphosphate hydrolases"/>
    <property type="match status" value="1"/>
</dbReference>
<evidence type="ECO:0000256" key="4">
    <source>
        <dbReference type="ARBA" id="ARBA00022490"/>
    </source>
</evidence>
<evidence type="ECO:0000313" key="11">
    <source>
        <dbReference type="EMBL" id="PEN13062.1"/>
    </source>
</evidence>
<dbReference type="InterPro" id="IPR003442">
    <property type="entry name" value="T6A_TsaE"/>
</dbReference>
<dbReference type="NCBIfam" id="TIGR00150">
    <property type="entry name" value="T6A_YjeE"/>
    <property type="match status" value="1"/>
</dbReference>
<dbReference type="PANTHER" id="PTHR33540">
    <property type="entry name" value="TRNA THREONYLCARBAMOYLADENOSINE BIOSYNTHESIS PROTEIN TSAE"/>
    <property type="match status" value="1"/>
</dbReference>
<dbReference type="GO" id="GO:0005524">
    <property type="term" value="F:ATP binding"/>
    <property type="evidence" value="ECO:0007669"/>
    <property type="project" value="UniProtKB-KW"/>
</dbReference>
<dbReference type="GO" id="GO:0002949">
    <property type="term" value="P:tRNA threonylcarbamoyladenosine modification"/>
    <property type="evidence" value="ECO:0007669"/>
    <property type="project" value="InterPro"/>
</dbReference>
<keyword evidence="11" id="KW-0808">Transferase</keyword>
<protein>
    <recommendedName>
        <fullName evidence="3">tRNA threonylcarbamoyladenosine biosynthesis protein TsaE</fullName>
    </recommendedName>
    <alternativeName>
        <fullName evidence="10">t(6)A37 threonylcarbamoyladenosine biosynthesis protein TsaE</fullName>
    </alternativeName>
</protein>
<evidence type="ECO:0000256" key="8">
    <source>
        <dbReference type="ARBA" id="ARBA00022840"/>
    </source>
</evidence>
<keyword evidence="8" id="KW-0067">ATP-binding</keyword>
<name>A0A2A8CWI8_9BACT</name>
<evidence type="ECO:0000256" key="2">
    <source>
        <dbReference type="ARBA" id="ARBA00007599"/>
    </source>
</evidence>
<dbReference type="GO" id="GO:0005737">
    <property type="term" value="C:cytoplasm"/>
    <property type="evidence" value="ECO:0007669"/>
    <property type="project" value="UniProtKB-SubCell"/>
</dbReference>
<dbReference type="RefSeq" id="WP_098075654.1">
    <property type="nucleotide sequence ID" value="NZ_PDEQ01000005.1"/>
</dbReference>
<evidence type="ECO:0000256" key="1">
    <source>
        <dbReference type="ARBA" id="ARBA00004496"/>
    </source>
</evidence>
<evidence type="ECO:0000256" key="5">
    <source>
        <dbReference type="ARBA" id="ARBA00022694"/>
    </source>
</evidence>
<dbReference type="OrthoDB" id="9815896at2"/>
<keyword evidence="12" id="KW-1185">Reference proteome</keyword>
<dbReference type="AlphaFoldDB" id="A0A2A8CWI8"/>
<keyword evidence="9" id="KW-0460">Magnesium</keyword>
<organism evidence="11 12">
    <name type="scientific">Longibacter salinarum</name>
    <dbReference type="NCBI Taxonomy" id="1850348"/>
    <lineage>
        <taxon>Bacteria</taxon>
        <taxon>Pseudomonadati</taxon>
        <taxon>Rhodothermota</taxon>
        <taxon>Rhodothermia</taxon>
        <taxon>Rhodothermales</taxon>
        <taxon>Salisaetaceae</taxon>
        <taxon>Longibacter</taxon>
    </lineage>
</organism>
<comment type="subcellular location">
    <subcellularLocation>
        <location evidence="1">Cytoplasm</location>
    </subcellularLocation>
</comment>
<comment type="caution">
    <text evidence="11">The sequence shown here is derived from an EMBL/GenBank/DDBJ whole genome shotgun (WGS) entry which is preliminary data.</text>
</comment>
<evidence type="ECO:0000256" key="3">
    <source>
        <dbReference type="ARBA" id="ARBA00019010"/>
    </source>
</evidence>
<keyword evidence="7" id="KW-0547">Nucleotide-binding</keyword>
<dbReference type="GO" id="GO:0016740">
    <property type="term" value="F:transferase activity"/>
    <property type="evidence" value="ECO:0007669"/>
    <property type="project" value="UniProtKB-KW"/>
</dbReference>
<gene>
    <name evidence="11" type="ORF">CRI94_10425</name>
</gene>
<dbReference type="GO" id="GO:0046872">
    <property type="term" value="F:metal ion binding"/>
    <property type="evidence" value="ECO:0007669"/>
    <property type="project" value="UniProtKB-KW"/>
</dbReference>
<evidence type="ECO:0000256" key="6">
    <source>
        <dbReference type="ARBA" id="ARBA00022723"/>
    </source>
</evidence>
<evidence type="ECO:0000256" key="10">
    <source>
        <dbReference type="ARBA" id="ARBA00032441"/>
    </source>
</evidence>
<sequence length="142" mass="15770">MESAFPVTTQSVEETMDLGADLAARLDPGAVVAIDGDLGAGKTHFVKGLARGLGYSEREVRSPTFTIVQVHEGGSMPLYHFDAYRVGSPEEFVDLGFEEYVYGEGVTVVEWPRRVEDLLPDDTIWLRLEHISAEERRISKGR</sequence>
<accession>A0A2A8CWI8</accession>
<reference evidence="11 12" key="1">
    <citation type="submission" date="2017-10" db="EMBL/GenBank/DDBJ databases">
        <title>Draft genome of Longibacter Salinarum.</title>
        <authorList>
            <person name="Goh K.M."/>
            <person name="Shamsir M.S."/>
            <person name="Lim S.W."/>
        </authorList>
    </citation>
    <scope>NUCLEOTIDE SEQUENCE [LARGE SCALE GENOMIC DNA]</scope>
    <source>
        <strain evidence="11 12">KCTC 52045</strain>
    </source>
</reference>
<dbReference type="InterPro" id="IPR027417">
    <property type="entry name" value="P-loop_NTPase"/>
</dbReference>
<evidence type="ECO:0000256" key="7">
    <source>
        <dbReference type="ARBA" id="ARBA00022741"/>
    </source>
</evidence>
<dbReference type="EMBL" id="PDEQ01000005">
    <property type="protein sequence ID" value="PEN13062.1"/>
    <property type="molecule type" value="Genomic_DNA"/>
</dbReference>
<keyword evidence="6" id="KW-0479">Metal-binding</keyword>
<keyword evidence="4" id="KW-0963">Cytoplasm</keyword>
<dbReference type="SUPFAM" id="SSF52540">
    <property type="entry name" value="P-loop containing nucleoside triphosphate hydrolases"/>
    <property type="match status" value="1"/>
</dbReference>
<evidence type="ECO:0000313" key="12">
    <source>
        <dbReference type="Proteomes" id="UP000220102"/>
    </source>
</evidence>
<comment type="similarity">
    <text evidence="2">Belongs to the TsaE family.</text>
</comment>
<dbReference type="Proteomes" id="UP000220102">
    <property type="component" value="Unassembled WGS sequence"/>
</dbReference>
<evidence type="ECO:0000256" key="9">
    <source>
        <dbReference type="ARBA" id="ARBA00022842"/>
    </source>
</evidence>
<keyword evidence="5" id="KW-0819">tRNA processing</keyword>
<proteinExistence type="inferred from homology"/>
<dbReference type="Pfam" id="PF02367">
    <property type="entry name" value="TsaE"/>
    <property type="match status" value="1"/>
</dbReference>